<feature type="signal peptide" evidence="1">
    <location>
        <begin position="1"/>
        <end position="24"/>
    </location>
</feature>
<proteinExistence type="predicted"/>
<dbReference type="EMBL" id="BSPC01000014">
    <property type="protein sequence ID" value="GLS18571.1"/>
    <property type="molecule type" value="Genomic_DNA"/>
</dbReference>
<evidence type="ECO:0000313" key="3">
    <source>
        <dbReference type="Proteomes" id="UP001156882"/>
    </source>
</evidence>
<dbReference type="Proteomes" id="UP001156882">
    <property type="component" value="Unassembled WGS sequence"/>
</dbReference>
<keyword evidence="1" id="KW-0732">Signal</keyword>
<comment type="caution">
    <text evidence="2">The sequence shown here is derived from an EMBL/GenBank/DDBJ whole genome shotgun (WGS) entry which is preliminary data.</text>
</comment>
<dbReference type="RefSeq" id="WP_284311437.1">
    <property type="nucleotide sequence ID" value="NZ_BSPC01000014.1"/>
</dbReference>
<evidence type="ECO:0000313" key="2">
    <source>
        <dbReference type="EMBL" id="GLS18571.1"/>
    </source>
</evidence>
<sequence length="90" mass="10166">MKRLALIGFLATVGIAAIPATSFAQNVDAGCPRAYYRTVDGCVPNTQGFFAPRYQDESNTGPRYYREAPSGYDTPRYYPPRHYYVEPDVY</sequence>
<reference evidence="3" key="1">
    <citation type="journal article" date="2019" name="Int. J. Syst. Evol. Microbiol.">
        <title>The Global Catalogue of Microorganisms (GCM) 10K type strain sequencing project: providing services to taxonomists for standard genome sequencing and annotation.</title>
        <authorList>
            <consortium name="The Broad Institute Genomics Platform"/>
            <consortium name="The Broad Institute Genome Sequencing Center for Infectious Disease"/>
            <person name="Wu L."/>
            <person name="Ma J."/>
        </authorList>
    </citation>
    <scope>NUCLEOTIDE SEQUENCE [LARGE SCALE GENOMIC DNA]</scope>
    <source>
        <strain evidence="3">NBRC 101365</strain>
    </source>
</reference>
<gene>
    <name evidence="2" type="ORF">GCM10007874_15880</name>
</gene>
<name>A0ABQ6CE74_9HYPH</name>
<keyword evidence="3" id="KW-1185">Reference proteome</keyword>
<accession>A0ABQ6CE74</accession>
<protein>
    <submittedName>
        <fullName evidence="2">Uncharacterized protein</fullName>
    </submittedName>
</protein>
<organism evidence="2 3">
    <name type="scientific">Labrys miyagiensis</name>
    <dbReference type="NCBI Taxonomy" id="346912"/>
    <lineage>
        <taxon>Bacteria</taxon>
        <taxon>Pseudomonadati</taxon>
        <taxon>Pseudomonadota</taxon>
        <taxon>Alphaproteobacteria</taxon>
        <taxon>Hyphomicrobiales</taxon>
        <taxon>Xanthobacteraceae</taxon>
        <taxon>Labrys</taxon>
    </lineage>
</organism>
<evidence type="ECO:0000256" key="1">
    <source>
        <dbReference type="SAM" id="SignalP"/>
    </source>
</evidence>
<feature type="chain" id="PRO_5047244580" evidence="1">
    <location>
        <begin position="25"/>
        <end position="90"/>
    </location>
</feature>